<dbReference type="PANTHER" id="PTHR24169">
    <property type="entry name" value="NUCLEAR FACTOR NF-KAPPA-B PROTEIN"/>
    <property type="match status" value="1"/>
</dbReference>
<dbReference type="EMBL" id="CAUEEQ010000678">
    <property type="protein sequence ID" value="CAJ0917604.1"/>
    <property type="molecule type" value="Genomic_DNA"/>
</dbReference>
<dbReference type="PROSITE" id="PS01204">
    <property type="entry name" value="REL_1"/>
    <property type="match status" value="1"/>
</dbReference>
<keyword evidence="4" id="KW-1185">Reference proteome</keyword>
<feature type="region of interest" description="Disordered" evidence="1">
    <location>
        <begin position="1"/>
        <end position="30"/>
    </location>
</feature>
<gene>
    <name evidence="3" type="ORF">RIMI_LOCUS560622</name>
</gene>
<organism evidence="3 4">
    <name type="scientific">Ranitomeya imitator</name>
    <name type="common">mimic poison frog</name>
    <dbReference type="NCBI Taxonomy" id="111125"/>
    <lineage>
        <taxon>Eukaryota</taxon>
        <taxon>Metazoa</taxon>
        <taxon>Chordata</taxon>
        <taxon>Craniata</taxon>
        <taxon>Vertebrata</taxon>
        <taxon>Euteleostomi</taxon>
        <taxon>Amphibia</taxon>
        <taxon>Batrachia</taxon>
        <taxon>Anura</taxon>
        <taxon>Neobatrachia</taxon>
        <taxon>Hyloidea</taxon>
        <taxon>Dendrobatidae</taxon>
        <taxon>Dendrobatinae</taxon>
        <taxon>Ranitomeya</taxon>
    </lineage>
</organism>
<sequence length="165" mass="18179">MEGGTADARKRPTLEEGEKEEVMDSIDSESRPTWTFESIFNTLTVASSTPPAEPVPLNLVKCPKTPEPKLIIVEQPKQRGMQFRYQCEGRSAGSILGESSTENTKTVPAIALLNCEGIHGVEVKVCLVCKDPPYQIHPHGLVGKDCRDGICEFTLHPDEGQTHHR</sequence>
<dbReference type="InterPro" id="IPR008967">
    <property type="entry name" value="p53-like_TF_DNA-bd_sf"/>
</dbReference>
<dbReference type="Proteomes" id="UP001176940">
    <property type="component" value="Unassembled WGS sequence"/>
</dbReference>
<dbReference type="Gene3D" id="2.60.40.340">
    <property type="entry name" value="Rel homology domain (RHD), DNA-binding domain"/>
    <property type="match status" value="1"/>
</dbReference>
<dbReference type="Pfam" id="PF00554">
    <property type="entry name" value="RHD_DNA_bind"/>
    <property type="match status" value="1"/>
</dbReference>
<protein>
    <recommendedName>
        <fullName evidence="2">RHD domain-containing protein</fullName>
    </recommendedName>
</protein>
<dbReference type="PANTHER" id="PTHR24169:SF18">
    <property type="entry name" value="TRANSCRIPTION FACTOR RELB"/>
    <property type="match status" value="1"/>
</dbReference>
<evidence type="ECO:0000256" key="1">
    <source>
        <dbReference type="SAM" id="MobiDB-lite"/>
    </source>
</evidence>
<comment type="caution">
    <text evidence="3">The sequence shown here is derived from an EMBL/GenBank/DDBJ whole genome shotgun (WGS) entry which is preliminary data.</text>
</comment>
<dbReference type="PROSITE" id="PS50254">
    <property type="entry name" value="REL_2"/>
    <property type="match status" value="1"/>
</dbReference>
<feature type="domain" description="RHD" evidence="2">
    <location>
        <begin position="65"/>
        <end position="165"/>
    </location>
</feature>
<dbReference type="SUPFAM" id="SSF49417">
    <property type="entry name" value="p53-like transcription factors"/>
    <property type="match status" value="1"/>
</dbReference>
<accession>A0ABN9KRM4</accession>
<evidence type="ECO:0000313" key="4">
    <source>
        <dbReference type="Proteomes" id="UP001176940"/>
    </source>
</evidence>
<dbReference type="InterPro" id="IPR000451">
    <property type="entry name" value="NFkB/Dor"/>
</dbReference>
<evidence type="ECO:0000259" key="2">
    <source>
        <dbReference type="PROSITE" id="PS50254"/>
    </source>
</evidence>
<reference evidence="3" key="1">
    <citation type="submission" date="2023-07" db="EMBL/GenBank/DDBJ databases">
        <authorList>
            <person name="Stuckert A."/>
        </authorList>
    </citation>
    <scope>NUCLEOTIDE SEQUENCE</scope>
</reference>
<evidence type="ECO:0000313" key="3">
    <source>
        <dbReference type="EMBL" id="CAJ0917604.1"/>
    </source>
</evidence>
<dbReference type="InterPro" id="IPR030492">
    <property type="entry name" value="RHD_CS"/>
</dbReference>
<dbReference type="InterPro" id="IPR037059">
    <property type="entry name" value="RHD_DNA_bind_dom_sf"/>
</dbReference>
<feature type="compositionally biased region" description="Basic and acidic residues" evidence="1">
    <location>
        <begin position="7"/>
        <end position="22"/>
    </location>
</feature>
<name>A0ABN9KRM4_9NEOB</name>
<proteinExistence type="predicted"/>
<dbReference type="InterPro" id="IPR011539">
    <property type="entry name" value="RHD_DNA_bind_dom"/>
</dbReference>